<reference evidence="1 2" key="1">
    <citation type="submission" date="2023-08" db="EMBL/GenBank/DDBJ databases">
        <title>Draft genome sequence of Algoriphagus taiwanensis.</title>
        <authorList>
            <person name="Takatani N."/>
            <person name="Hosokawa M."/>
            <person name="Sawabe T."/>
        </authorList>
    </citation>
    <scope>NUCLEOTIDE SEQUENCE [LARGE SCALE GENOMIC DNA]</scope>
    <source>
        <strain evidence="1 2">JCM 19755</strain>
    </source>
</reference>
<accession>A0ABQ6PYS6</accession>
<protein>
    <recommendedName>
        <fullName evidence="3">Type II toxin-antitoxin system VapB family antitoxin</fullName>
    </recommendedName>
</protein>
<dbReference type="Proteomes" id="UP001307705">
    <property type="component" value="Unassembled WGS sequence"/>
</dbReference>
<name>A0ABQ6PYS6_9BACT</name>
<proteinExistence type="predicted"/>
<dbReference type="Pfam" id="PF09957">
    <property type="entry name" value="VapB_antitoxin"/>
    <property type="match status" value="1"/>
</dbReference>
<evidence type="ECO:0000313" key="2">
    <source>
        <dbReference type="Proteomes" id="UP001307705"/>
    </source>
</evidence>
<organism evidence="1 2">
    <name type="scientific">Algoriphagus taiwanensis</name>
    <dbReference type="NCBI Taxonomy" id="1445656"/>
    <lineage>
        <taxon>Bacteria</taxon>
        <taxon>Pseudomonadati</taxon>
        <taxon>Bacteroidota</taxon>
        <taxon>Cytophagia</taxon>
        <taxon>Cytophagales</taxon>
        <taxon>Cyclobacteriaceae</taxon>
        <taxon>Algoriphagus</taxon>
    </lineage>
</organism>
<keyword evidence="2" id="KW-1185">Reference proteome</keyword>
<dbReference type="InterPro" id="IPR019239">
    <property type="entry name" value="VapB_antitoxin"/>
</dbReference>
<dbReference type="EMBL" id="BTPE01000004">
    <property type="protein sequence ID" value="GMQ33073.1"/>
    <property type="molecule type" value="Genomic_DNA"/>
</dbReference>
<evidence type="ECO:0008006" key="3">
    <source>
        <dbReference type="Google" id="ProtNLM"/>
    </source>
</evidence>
<dbReference type="RefSeq" id="WP_338227860.1">
    <property type="nucleotide sequence ID" value="NZ_BTPE01000004.1"/>
</dbReference>
<comment type="caution">
    <text evidence="1">The sequence shown here is derived from an EMBL/GenBank/DDBJ whole genome shotgun (WGS) entry which is preliminary data.</text>
</comment>
<sequence length="64" mass="7494">MRTNIEINQELIEEIMKLASIKTKKEAVHLALEEYLRKLKLKELAGLAGKVQWEGDLEEMRIEK</sequence>
<evidence type="ECO:0000313" key="1">
    <source>
        <dbReference type="EMBL" id="GMQ33073.1"/>
    </source>
</evidence>
<gene>
    <name evidence="1" type="ORF">Ataiwa_13450</name>
</gene>